<evidence type="ECO:0000313" key="2">
    <source>
        <dbReference type="Proteomes" id="UP000032142"/>
    </source>
</evidence>
<dbReference type="Proteomes" id="UP000032142">
    <property type="component" value="Unassembled WGS sequence"/>
</dbReference>
<keyword evidence="2" id="KW-1185">Reference proteome</keyword>
<name>A0A0B0NVT1_GOSAR</name>
<organism evidence="1 2">
    <name type="scientific">Gossypium arboreum</name>
    <name type="common">Tree cotton</name>
    <name type="synonym">Gossypium nanking</name>
    <dbReference type="NCBI Taxonomy" id="29729"/>
    <lineage>
        <taxon>Eukaryota</taxon>
        <taxon>Viridiplantae</taxon>
        <taxon>Streptophyta</taxon>
        <taxon>Embryophyta</taxon>
        <taxon>Tracheophyta</taxon>
        <taxon>Spermatophyta</taxon>
        <taxon>Magnoliopsida</taxon>
        <taxon>eudicotyledons</taxon>
        <taxon>Gunneridae</taxon>
        <taxon>Pentapetalae</taxon>
        <taxon>rosids</taxon>
        <taxon>malvids</taxon>
        <taxon>Malvales</taxon>
        <taxon>Malvaceae</taxon>
        <taxon>Malvoideae</taxon>
        <taxon>Gossypium</taxon>
    </lineage>
</organism>
<protein>
    <submittedName>
        <fullName evidence="1">Uncharacterized protein</fullName>
    </submittedName>
</protein>
<dbReference type="AlphaFoldDB" id="A0A0B0NVT1"/>
<evidence type="ECO:0000313" key="1">
    <source>
        <dbReference type="EMBL" id="KHG16915.1"/>
    </source>
</evidence>
<proteinExistence type="predicted"/>
<gene>
    <name evidence="1" type="ORF">F383_01799</name>
</gene>
<dbReference type="EMBL" id="KN407195">
    <property type="protein sequence ID" value="KHG16915.1"/>
    <property type="molecule type" value="Genomic_DNA"/>
</dbReference>
<accession>A0A0B0NVT1</accession>
<reference evidence="2" key="1">
    <citation type="submission" date="2014-09" db="EMBL/GenBank/DDBJ databases">
        <authorList>
            <person name="Mudge J."/>
            <person name="Ramaraj T."/>
            <person name="Lindquist I.E."/>
            <person name="Bharti A.K."/>
            <person name="Sundararajan A."/>
            <person name="Cameron C.T."/>
            <person name="Woodward J.E."/>
            <person name="May G.D."/>
            <person name="Brubaker C."/>
            <person name="Broadhvest J."/>
            <person name="Wilkins T.A."/>
        </authorList>
    </citation>
    <scope>NUCLEOTIDE SEQUENCE</scope>
    <source>
        <strain evidence="2">cv. AKA8401</strain>
    </source>
</reference>
<sequence length="66" mass="7394">MKTKRNLLQMDIEISRGPLPFFLLILTATFILKDASNLKKVSQLLSLAVSPRVIASHLKLEHPLLA</sequence>